<feature type="transmembrane region" description="Helical" evidence="7">
    <location>
        <begin position="81"/>
        <end position="99"/>
    </location>
</feature>
<dbReference type="PANTHER" id="PTHR43304:SF1">
    <property type="entry name" value="PAC DOMAIN-CONTAINING PROTEIN"/>
    <property type="match status" value="1"/>
</dbReference>
<keyword evidence="11" id="KW-1185">Reference proteome</keyword>
<dbReference type="PROSITE" id="PS50112">
    <property type="entry name" value="PAS"/>
    <property type="match status" value="2"/>
</dbReference>
<dbReference type="STRING" id="450378.GCA_001661675_02418"/>
<feature type="compositionally biased region" description="Low complexity" evidence="6">
    <location>
        <begin position="15"/>
        <end position="24"/>
    </location>
</feature>
<protein>
    <recommendedName>
        <fullName evidence="2">histidine kinase</fullName>
        <ecNumber evidence="2">2.7.13.3</ecNumber>
    </recommendedName>
</protein>
<dbReference type="Pfam" id="PF08447">
    <property type="entry name" value="PAS_3"/>
    <property type="match status" value="1"/>
</dbReference>
<sequence>MATPTETTGGEHANGTEATATDTRTGATGWARLPRIEGRCLTVLLMAITVLAAAAIFAQSVLPPICLATPLAVLVALTGGLRRTLAATAIIAGVAFLAARLDLGPITDASMFMAFCAVLAATALPLAGWADRARRDRTALAIARDESQRLRDTIDEVIFEIDRAGCWSSLNAAWERITGFSRTESLGRPVEDFLEALECDAERERFSRLISGERGLVTSLHTIRRPDGDTRHVEVRMRGAFDLQGRPVGLVGHIRDITQAARYRHALDDAERRFSTLANAAPVGIWRTNARGDTLFVNHAFKQMTGLRDGQWEGSHWITAIHPDDFERVVTMWKAALKAEAAFRAEWRWRGPDGAVVWVATSGAPQLDEDGRLTGYIGMNVDITEQRGAEAQLAENEHRMRAVFERIGGAADPAADQAQWDGLATQLRQMTGPQGRRPASRKMWAA</sequence>
<evidence type="ECO:0000256" key="7">
    <source>
        <dbReference type="SAM" id="Phobius"/>
    </source>
</evidence>
<dbReference type="RefSeq" id="WP_066846760.1">
    <property type="nucleotide sequence ID" value="NZ_CP019602.1"/>
</dbReference>
<dbReference type="EMBL" id="CP019602">
    <property type="protein sequence ID" value="ARU16767.1"/>
    <property type="molecule type" value="Genomic_DNA"/>
</dbReference>
<gene>
    <name evidence="10" type="ORF">A9D14_12035</name>
</gene>
<dbReference type="Proteomes" id="UP000195807">
    <property type="component" value="Chromosome"/>
</dbReference>
<dbReference type="InterPro" id="IPR000700">
    <property type="entry name" value="PAS-assoc_C"/>
</dbReference>
<dbReference type="SMART" id="SM00086">
    <property type="entry name" value="PAC"/>
    <property type="match status" value="2"/>
</dbReference>
<proteinExistence type="predicted"/>
<dbReference type="SMART" id="SM00091">
    <property type="entry name" value="PAS"/>
    <property type="match status" value="2"/>
</dbReference>
<organism evidence="10 11">
    <name type="scientific">Croceicoccus marinus</name>
    <dbReference type="NCBI Taxonomy" id="450378"/>
    <lineage>
        <taxon>Bacteria</taxon>
        <taxon>Pseudomonadati</taxon>
        <taxon>Pseudomonadota</taxon>
        <taxon>Alphaproteobacteria</taxon>
        <taxon>Sphingomonadales</taxon>
        <taxon>Erythrobacteraceae</taxon>
        <taxon>Croceicoccus</taxon>
    </lineage>
</organism>
<feature type="domain" description="PAS" evidence="8">
    <location>
        <begin position="270"/>
        <end position="340"/>
    </location>
</feature>
<dbReference type="CDD" id="cd00130">
    <property type="entry name" value="PAS"/>
    <property type="match status" value="2"/>
</dbReference>
<dbReference type="GO" id="GO:0004673">
    <property type="term" value="F:protein histidine kinase activity"/>
    <property type="evidence" value="ECO:0007669"/>
    <property type="project" value="UniProtKB-EC"/>
</dbReference>
<evidence type="ECO:0000259" key="9">
    <source>
        <dbReference type="PROSITE" id="PS50113"/>
    </source>
</evidence>
<dbReference type="EC" id="2.7.13.3" evidence="2"/>
<dbReference type="Pfam" id="PF08448">
    <property type="entry name" value="PAS_4"/>
    <property type="match status" value="1"/>
</dbReference>
<name>A0A1Z1FDL2_9SPHN</name>
<keyword evidence="4" id="KW-0808">Transferase</keyword>
<dbReference type="InterPro" id="IPR052162">
    <property type="entry name" value="Sensor_kinase/Photoreceptor"/>
</dbReference>
<comment type="catalytic activity">
    <reaction evidence="1">
        <text>ATP + protein L-histidine = ADP + protein N-phospho-L-histidine.</text>
        <dbReference type="EC" id="2.7.13.3"/>
    </reaction>
</comment>
<keyword evidence="3" id="KW-0597">Phosphoprotein</keyword>
<dbReference type="NCBIfam" id="TIGR00229">
    <property type="entry name" value="sensory_box"/>
    <property type="match status" value="2"/>
</dbReference>
<dbReference type="InterPro" id="IPR035965">
    <property type="entry name" value="PAS-like_dom_sf"/>
</dbReference>
<dbReference type="Gene3D" id="3.30.450.20">
    <property type="entry name" value="PAS domain"/>
    <property type="match status" value="2"/>
</dbReference>
<dbReference type="InterPro" id="IPR000014">
    <property type="entry name" value="PAS"/>
</dbReference>
<dbReference type="KEGG" id="cman:A9D14_12035"/>
<evidence type="ECO:0000313" key="10">
    <source>
        <dbReference type="EMBL" id="ARU16767.1"/>
    </source>
</evidence>
<dbReference type="PANTHER" id="PTHR43304">
    <property type="entry name" value="PHYTOCHROME-LIKE PROTEIN CPH1"/>
    <property type="match status" value="1"/>
</dbReference>
<evidence type="ECO:0000256" key="2">
    <source>
        <dbReference type="ARBA" id="ARBA00012438"/>
    </source>
</evidence>
<evidence type="ECO:0000313" key="11">
    <source>
        <dbReference type="Proteomes" id="UP000195807"/>
    </source>
</evidence>
<feature type="domain" description="PAC" evidence="9">
    <location>
        <begin position="343"/>
        <end position="395"/>
    </location>
</feature>
<keyword evidence="7" id="KW-0472">Membrane</keyword>
<feature type="domain" description="PAS" evidence="8">
    <location>
        <begin position="143"/>
        <end position="213"/>
    </location>
</feature>
<evidence type="ECO:0000256" key="4">
    <source>
        <dbReference type="ARBA" id="ARBA00022679"/>
    </source>
</evidence>
<dbReference type="InterPro" id="IPR001610">
    <property type="entry name" value="PAC"/>
</dbReference>
<feature type="region of interest" description="Disordered" evidence="6">
    <location>
        <begin position="1"/>
        <end position="24"/>
    </location>
</feature>
<reference evidence="10 11" key="1">
    <citation type="submission" date="2017-01" db="EMBL/GenBank/DDBJ databases">
        <title>Complete genome sequence of esterase-producing bacterium Croceicoccus marinus E4A9.</title>
        <authorList>
            <person name="Wu Y.-H."/>
            <person name="Cheng H."/>
            <person name="Xu L."/>
            <person name="Huo Y.-Y."/>
            <person name="Wang C.-S."/>
            <person name="Xu X.-W."/>
        </authorList>
    </citation>
    <scope>NUCLEOTIDE SEQUENCE [LARGE SCALE GENOMIC DNA]</scope>
    <source>
        <strain evidence="10 11">E4A9</strain>
    </source>
</reference>
<feature type="domain" description="PAC" evidence="9">
    <location>
        <begin position="216"/>
        <end position="269"/>
    </location>
</feature>
<evidence type="ECO:0000256" key="1">
    <source>
        <dbReference type="ARBA" id="ARBA00000085"/>
    </source>
</evidence>
<accession>A0A1Z1FDL2</accession>
<evidence type="ECO:0000256" key="6">
    <source>
        <dbReference type="SAM" id="MobiDB-lite"/>
    </source>
</evidence>
<dbReference type="PROSITE" id="PS50113">
    <property type="entry name" value="PAC"/>
    <property type="match status" value="2"/>
</dbReference>
<keyword evidence="5" id="KW-0418">Kinase</keyword>
<dbReference type="AlphaFoldDB" id="A0A1Z1FDL2"/>
<keyword evidence="7" id="KW-1133">Transmembrane helix</keyword>
<evidence type="ECO:0000259" key="8">
    <source>
        <dbReference type="PROSITE" id="PS50112"/>
    </source>
</evidence>
<dbReference type="InterPro" id="IPR013655">
    <property type="entry name" value="PAS_fold_3"/>
</dbReference>
<feature type="transmembrane region" description="Helical" evidence="7">
    <location>
        <begin position="111"/>
        <end position="130"/>
    </location>
</feature>
<evidence type="ECO:0000256" key="3">
    <source>
        <dbReference type="ARBA" id="ARBA00022553"/>
    </source>
</evidence>
<evidence type="ECO:0000256" key="5">
    <source>
        <dbReference type="ARBA" id="ARBA00022777"/>
    </source>
</evidence>
<dbReference type="SUPFAM" id="SSF55785">
    <property type="entry name" value="PYP-like sensor domain (PAS domain)"/>
    <property type="match status" value="2"/>
</dbReference>
<keyword evidence="7" id="KW-0812">Transmembrane</keyword>
<dbReference type="OrthoDB" id="9801651at2"/>
<dbReference type="InterPro" id="IPR013656">
    <property type="entry name" value="PAS_4"/>
</dbReference>